<organism evidence="9 10">
    <name type="scientific">Streptomyces sanyensis</name>
    <dbReference type="NCBI Taxonomy" id="568869"/>
    <lineage>
        <taxon>Bacteria</taxon>
        <taxon>Bacillati</taxon>
        <taxon>Actinomycetota</taxon>
        <taxon>Actinomycetes</taxon>
        <taxon>Kitasatosporales</taxon>
        <taxon>Streptomycetaceae</taxon>
        <taxon>Streptomyces</taxon>
    </lineage>
</organism>
<dbReference type="InterPro" id="IPR001867">
    <property type="entry name" value="OmpR/PhoB-type_DNA-bd"/>
</dbReference>
<feature type="region of interest" description="Disordered" evidence="7">
    <location>
        <begin position="249"/>
        <end position="292"/>
    </location>
</feature>
<dbReference type="Proteomes" id="UP001501147">
    <property type="component" value="Unassembled WGS sequence"/>
</dbReference>
<feature type="DNA-binding region" description="OmpR/PhoB-type" evidence="6">
    <location>
        <begin position="1"/>
        <end position="91"/>
    </location>
</feature>
<dbReference type="PANTHER" id="PTHR35807:SF1">
    <property type="entry name" value="TRANSCRIPTIONAL REGULATOR REDD"/>
    <property type="match status" value="1"/>
</dbReference>
<evidence type="ECO:0000313" key="9">
    <source>
        <dbReference type="EMBL" id="GAA4781886.1"/>
    </source>
</evidence>
<reference evidence="10" key="1">
    <citation type="journal article" date="2019" name="Int. J. Syst. Evol. Microbiol.">
        <title>The Global Catalogue of Microorganisms (GCM) 10K type strain sequencing project: providing services to taxonomists for standard genome sequencing and annotation.</title>
        <authorList>
            <consortium name="The Broad Institute Genomics Platform"/>
            <consortium name="The Broad Institute Genome Sequencing Center for Infectious Disease"/>
            <person name="Wu L."/>
            <person name="Ma J."/>
        </authorList>
    </citation>
    <scope>NUCLEOTIDE SEQUENCE [LARGE SCALE GENOMIC DNA]</scope>
    <source>
        <strain evidence="10">JCM 18324</strain>
    </source>
</reference>
<keyword evidence="5" id="KW-0804">Transcription</keyword>
<evidence type="ECO:0000256" key="6">
    <source>
        <dbReference type="PROSITE-ProRule" id="PRU01091"/>
    </source>
</evidence>
<feature type="compositionally biased region" description="Low complexity" evidence="7">
    <location>
        <begin position="253"/>
        <end position="265"/>
    </location>
</feature>
<dbReference type="InterPro" id="IPR051677">
    <property type="entry name" value="AfsR-DnrI-RedD_regulator"/>
</dbReference>
<feature type="domain" description="OmpR/PhoB-type" evidence="8">
    <location>
        <begin position="1"/>
        <end position="91"/>
    </location>
</feature>
<dbReference type="PROSITE" id="PS51755">
    <property type="entry name" value="OMPR_PHOB"/>
    <property type="match status" value="1"/>
</dbReference>
<dbReference type="SMART" id="SM00862">
    <property type="entry name" value="Trans_reg_C"/>
    <property type="match status" value="1"/>
</dbReference>
<dbReference type="Pfam" id="PF00486">
    <property type="entry name" value="Trans_reg_C"/>
    <property type="match status" value="1"/>
</dbReference>
<evidence type="ECO:0000256" key="5">
    <source>
        <dbReference type="ARBA" id="ARBA00023163"/>
    </source>
</evidence>
<dbReference type="EMBL" id="BAABJV010000008">
    <property type="protein sequence ID" value="GAA4781886.1"/>
    <property type="molecule type" value="Genomic_DNA"/>
</dbReference>
<dbReference type="SUPFAM" id="SSF46894">
    <property type="entry name" value="C-terminal effector domain of the bipartite response regulators"/>
    <property type="match status" value="1"/>
</dbReference>
<dbReference type="PANTHER" id="PTHR35807">
    <property type="entry name" value="TRANSCRIPTIONAL REGULATOR REDD-RELATED"/>
    <property type="match status" value="1"/>
</dbReference>
<evidence type="ECO:0000256" key="7">
    <source>
        <dbReference type="SAM" id="MobiDB-lite"/>
    </source>
</evidence>
<dbReference type="Gene3D" id="1.10.10.10">
    <property type="entry name" value="Winged helix-like DNA-binding domain superfamily/Winged helix DNA-binding domain"/>
    <property type="match status" value="1"/>
</dbReference>
<feature type="compositionally biased region" description="Basic and acidic residues" evidence="7">
    <location>
        <begin position="282"/>
        <end position="292"/>
    </location>
</feature>
<keyword evidence="2" id="KW-0902">Two-component regulatory system</keyword>
<evidence type="ECO:0000256" key="3">
    <source>
        <dbReference type="ARBA" id="ARBA00023015"/>
    </source>
</evidence>
<dbReference type="Gene3D" id="1.25.40.10">
    <property type="entry name" value="Tetratricopeptide repeat domain"/>
    <property type="match status" value="1"/>
</dbReference>
<gene>
    <name evidence="9" type="ORF">GCM10023329_34430</name>
</gene>
<dbReference type="SUPFAM" id="SSF48452">
    <property type="entry name" value="TPR-like"/>
    <property type="match status" value="1"/>
</dbReference>
<keyword evidence="3" id="KW-0805">Transcription regulation</keyword>
<protein>
    <submittedName>
        <fullName evidence="9">AfsR/SARP family transcriptional regulator</fullName>
    </submittedName>
</protein>
<comment type="similarity">
    <text evidence="1">Belongs to the AfsR/DnrI/RedD regulatory family.</text>
</comment>
<dbReference type="InterPro" id="IPR011990">
    <property type="entry name" value="TPR-like_helical_dom_sf"/>
</dbReference>
<dbReference type="InterPro" id="IPR036388">
    <property type="entry name" value="WH-like_DNA-bd_sf"/>
</dbReference>
<evidence type="ECO:0000313" key="10">
    <source>
        <dbReference type="Proteomes" id="UP001501147"/>
    </source>
</evidence>
<proteinExistence type="inferred from homology"/>
<dbReference type="CDD" id="cd15831">
    <property type="entry name" value="BTAD"/>
    <property type="match status" value="1"/>
</dbReference>
<keyword evidence="4 6" id="KW-0238">DNA-binding</keyword>
<accession>A0ABP9AJ05</accession>
<evidence type="ECO:0000256" key="2">
    <source>
        <dbReference type="ARBA" id="ARBA00023012"/>
    </source>
</evidence>
<comment type="caution">
    <text evidence="9">The sequence shown here is derived from an EMBL/GenBank/DDBJ whole genome shotgun (WGS) entry which is preliminary data.</text>
</comment>
<dbReference type="RefSeq" id="WP_345614334.1">
    <property type="nucleotide sequence ID" value="NZ_BAABJV010000008.1"/>
</dbReference>
<evidence type="ECO:0000256" key="1">
    <source>
        <dbReference type="ARBA" id="ARBA00005820"/>
    </source>
</evidence>
<dbReference type="InterPro" id="IPR016032">
    <property type="entry name" value="Sig_transdc_resp-reg_C-effctor"/>
</dbReference>
<keyword evidence="10" id="KW-1185">Reference proteome</keyword>
<evidence type="ECO:0000256" key="4">
    <source>
        <dbReference type="ARBA" id="ARBA00023125"/>
    </source>
</evidence>
<name>A0ABP9AJ05_9ACTN</name>
<dbReference type="SMART" id="SM01043">
    <property type="entry name" value="BTAD"/>
    <property type="match status" value="1"/>
</dbReference>
<dbReference type="Pfam" id="PF03704">
    <property type="entry name" value="BTAD"/>
    <property type="match status" value="1"/>
</dbReference>
<sequence length="292" mass="31588">MRFNLLGVPAVRDASGRLDHPGSPKLRALLVALLLRPNRVVPVRELQAALWGAEPPASARASLHNHVARLRRLLGEQGGLRTVAQGYVLRVEPGELDTEVFQERAATARAAYTRAVRGTGDWASVAEAASAALALWRGSPLEGVHGPGEQPPPLVHRLREVRLELLQWRYDAELELGGHDGLVPELSVLADEFPLREAFHRQLMLVLHRTGRQAEALDAYRTLRRTLVEQLGVDPGPAVRQAHAEVLRGGSGVPAARPEGPRAGCPGPPPAVLADPPPRRPPPPDHRFADGA</sequence>
<evidence type="ECO:0000259" key="8">
    <source>
        <dbReference type="PROSITE" id="PS51755"/>
    </source>
</evidence>
<dbReference type="InterPro" id="IPR005158">
    <property type="entry name" value="BTAD"/>
</dbReference>
<feature type="compositionally biased region" description="Pro residues" evidence="7">
    <location>
        <begin position="266"/>
        <end position="281"/>
    </location>
</feature>